<dbReference type="GO" id="GO:0140359">
    <property type="term" value="F:ABC-type transporter activity"/>
    <property type="evidence" value="ECO:0007669"/>
    <property type="project" value="InterPro"/>
</dbReference>
<evidence type="ECO:0000313" key="9">
    <source>
        <dbReference type="Proteomes" id="UP000019243"/>
    </source>
</evidence>
<evidence type="ECO:0000313" key="8">
    <source>
        <dbReference type="EMBL" id="EUJ41843.1"/>
    </source>
</evidence>
<evidence type="ECO:0000256" key="5">
    <source>
        <dbReference type="ARBA" id="ARBA00023136"/>
    </source>
</evidence>
<proteinExistence type="predicted"/>
<feature type="transmembrane region" description="Helical" evidence="6">
    <location>
        <begin position="332"/>
        <end position="350"/>
    </location>
</feature>
<dbReference type="Pfam" id="PF12698">
    <property type="entry name" value="ABC2_membrane_3"/>
    <property type="match status" value="1"/>
</dbReference>
<sequence>MNKTWLLFKQNYIQKLRGKAFLVMTLLYMAVIIVAVNWQSLSALITSDEEVKIALINATEQAQPSFESLPNLRYVAVTESPAVVNKAIKKGTYDAGLYLADENGQLKAQFVTYDDPKLATQQAVEASLSEATKLYLMNQLQLKPEQVKQLTNATVSLDEVSLKESNGKSATDKVVGIAVSYVVGFLIYIFVMTYSSMITTDIASEKGSRVLEVLMSAARPSQHLVAKISSTLAVGLTQVSLIILTAIIALKLGNTSLWHRATELMHEISLTYFVITAGFFLFTLSLYLVIGAFTGSLVSKVEEASQAALPGMMLIMAGLFSMIYGMSNPDAFIIKVLSFVPFTAGFIMPLRFSATDIGLIPALIALVLLIVTVVVLFIFTNAMYRRSVLSYSSGSLIQKVKNILKFTT</sequence>
<protein>
    <recommendedName>
        <fullName evidence="7">ABC-2 type transporter transmembrane domain-containing protein</fullName>
    </recommendedName>
</protein>
<reference evidence="8 9" key="1">
    <citation type="submission" date="2012-12" db="EMBL/GenBank/DDBJ databases">
        <title>Novel taxa of Listeriaceae from agricultural environments in the United States.</title>
        <authorList>
            <person name="den Bakker H.C."/>
            <person name="Allred A."/>
            <person name="Warchocki S."/>
            <person name="Wright E.M."/>
            <person name="Burrell A."/>
            <person name="Nightingale K.K."/>
            <person name="Kephart D."/>
            <person name="Wiedmann M."/>
        </authorList>
    </citation>
    <scope>NUCLEOTIDE SEQUENCE [LARGE SCALE GENOMIC DNA]</scope>
    <source>
        <strain evidence="8 9">FSL F6-1037</strain>
    </source>
</reference>
<feature type="transmembrane region" description="Helical" evidence="6">
    <location>
        <begin position="307"/>
        <end position="326"/>
    </location>
</feature>
<dbReference type="InterPro" id="IPR013525">
    <property type="entry name" value="ABC2_TM"/>
</dbReference>
<dbReference type="InterPro" id="IPR051449">
    <property type="entry name" value="ABC-2_transporter_component"/>
</dbReference>
<feature type="transmembrane region" description="Helical" evidence="6">
    <location>
        <begin position="20"/>
        <end position="38"/>
    </location>
</feature>
<evidence type="ECO:0000256" key="4">
    <source>
        <dbReference type="ARBA" id="ARBA00022989"/>
    </source>
</evidence>
<dbReference type="OrthoDB" id="9768837at2"/>
<dbReference type="STRING" id="1265861.BCAMP_02000"/>
<gene>
    <name evidence="8" type="ORF">BCAMP_02000</name>
</gene>
<comment type="caution">
    <text evidence="8">The sequence shown here is derived from an EMBL/GenBank/DDBJ whole genome shotgun (WGS) entry which is preliminary data.</text>
</comment>
<feature type="domain" description="ABC-2 type transporter transmembrane" evidence="7">
    <location>
        <begin position="19"/>
        <end position="378"/>
    </location>
</feature>
<evidence type="ECO:0000256" key="6">
    <source>
        <dbReference type="SAM" id="Phobius"/>
    </source>
</evidence>
<evidence type="ECO:0000256" key="2">
    <source>
        <dbReference type="ARBA" id="ARBA00022475"/>
    </source>
</evidence>
<evidence type="ECO:0000256" key="3">
    <source>
        <dbReference type="ARBA" id="ARBA00022692"/>
    </source>
</evidence>
<dbReference type="PANTHER" id="PTHR30294">
    <property type="entry name" value="MEMBRANE COMPONENT OF ABC TRANSPORTER YHHJ-RELATED"/>
    <property type="match status" value="1"/>
</dbReference>
<dbReference type="Proteomes" id="UP000019243">
    <property type="component" value="Unassembled WGS sequence"/>
</dbReference>
<accession>W7D9C3</accession>
<feature type="transmembrane region" description="Helical" evidence="6">
    <location>
        <begin position="362"/>
        <end position="384"/>
    </location>
</feature>
<feature type="transmembrane region" description="Helical" evidence="6">
    <location>
        <begin position="270"/>
        <end position="295"/>
    </location>
</feature>
<dbReference type="EMBL" id="AODH01000007">
    <property type="protein sequence ID" value="EUJ41843.1"/>
    <property type="molecule type" value="Genomic_DNA"/>
</dbReference>
<evidence type="ECO:0000259" key="7">
    <source>
        <dbReference type="Pfam" id="PF12698"/>
    </source>
</evidence>
<feature type="transmembrane region" description="Helical" evidence="6">
    <location>
        <begin position="224"/>
        <end position="250"/>
    </location>
</feature>
<keyword evidence="5 6" id="KW-0472">Membrane</keyword>
<dbReference type="Gene3D" id="3.40.190.10">
    <property type="entry name" value="Periplasmic binding protein-like II"/>
    <property type="match status" value="1"/>
</dbReference>
<dbReference type="PANTHER" id="PTHR30294:SF29">
    <property type="entry name" value="MULTIDRUG ABC TRANSPORTER PERMEASE YBHS-RELATED"/>
    <property type="match status" value="1"/>
</dbReference>
<comment type="subcellular location">
    <subcellularLocation>
        <location evidence="1">Cell membrane</location>
        <topology evidence="1">Multi-pass membrane protein</topology>
    </subcellularLocation>
</comment>
<dbReference type="GO" id="GO:0005886">
    <property type="term" value="C:plasma membrane"/>
    <property type="evidence" value="ECO:0007669"/>
    <property type="project" value="UniProtKB-SubCell"/>
</dbReference>
<evidence type="ECO:0000256" key="1">
    <source>
        <dbReference type="ARBA" id="ARBA00004651"/>
    </source>
</evidence>
<keyword evidence="3 6" id="KW-0812">Transmembrane</keyword>
<name>W7D9C3_9LIST</name>
<organism evidence="8 9">
    <name type="scientific">Brochothrix campestris FSL F6-1037</name>
    <dbReference type="NCBI Taxonomy" id="1265861"/>
    <lineage>
        <taxon>Bacteria</taxon>
        <taxon>Bacillati</taxon>
        <taxon>Bacillota</taxon>
        <taxon>Bacilli</taxon>
        <taxon>Bacillales</taxon>
        <taxon>Listeriaceae</taxon>
        <taxon>Brochothrix</taxon>
    </lineage>
</organism>
<keyword evidence="4 6" id="KW-1133">Transmembrane helix</keyword>
<keyword evidence="9" id="KW-1185">Reference proteome</keyword>
<dbReference type="PATRIC" id="fig|1265861.3.peg.388"/>
<dbReference type="RefSeq" id="WP_035313207.1">
    <property type="nucleotide sequence ID" value="NZ_AODH01000007.1"/>
</dbReference>
<dbReference type="AlphaFoldDB" id="W7D9C3"/>
<feature type="transmembrane region" description="Helical" evidence="6">
    <location>
        <begin position="178"/>
        <end position="203"/>
    </location>
</feature>
<keyword evidence="2" id="KW-1003">Cell membrane</keyword>